<feature type="region of interest" description="Disordered" evidence="1">
    <location>
        <begin position="139"/>
        <end position="160"/>
    </location>
</feature>
<reference evidence="3 4" key="1">
    <citation type="submission" date="2016-06" db="EMBL/GenBank/DDBJ databases">
        <title>Draft genome of Moraxella atlantae CCUG 66109.</title>
        <authorList>
            <person name="Salva-Serra F."/>
            <person name="Engstrom-Jakobsson H."/>
            <person name="Thorell K."/>
            <person name="Gonzales-Siles L."/>
            <person name="Karlsson R."/>
            <person name="Boulund F."/>
            <person name="Engstrand L."/>
            <person name="Kristiansson E."/>
            <person name="Moore E."/>
        </authorList>
    </citation>
    <scope>NUCLEOTIDE SEQUENCE [LARGE SCALE GENOMIC DNA]</scope>
    <source>
        <strain evidence="3 4">CCUG 66109</strain>
    </source>
</reference>
<dbReference type="AlphaFoldDB" id="A0A1B8QE60"/>
<dbReference type="PANTHER" id="PTHR34351">
    <property type="entry name" value="SLR1927 PROTEIN-RELATED"/>
    <property type="match status" value="1"/>
</dbReference>
<sequence length="352" mass="39597">MARRQATARLTRKTTKPPNPLQRLFLAWAQRRVAKTTQTTLNIHNIYIFLSREGVFYAVVIAITFVAGINYANNLVLGLCFLMTSLLVITIHYTFAHLANLQVKLIDVQPAQVGDYIEVRVQLATAARRPHRQIRLSLGDDDSDLTMPLLPNEQDSPSQTPRAVQTLAQVQTAQTVSLWLPADKRGRLKIPRLTISTVYPLGILRAWAYVFLDAEGWVYPRPLAYDTAAQAFTVSADAEHANQTQAGQTDFDQLDNYQLGESLSRISWAHVARGQGLLAKRFAEPVGQQQVLDYYQMPAITHEERLAQLRYGLDTLQQAQVAYRLRLPDGEGEFGQGTAFYHDNLLRLAQTP</sequence>
<accession>A0A1B8QE60</accession>
<proteinExistence type="predicted"/>
<dbReference type="Proteomes" id="UP000092508">
    <property type="component" value="Unassembled WGS sequence"/>
</dbReference>
<protein>
    <submittedName>
        <fullName evidence="3">Uncharacterized protein</fullName>
    </submittedName>
</protein>
<dbReference type="OrthoDB" id="5298497at2"/>
<evidence type="ECO:0000256" key="2">
    <source>
        <dbReference type="SAM" id="Phobius"/>
    </source>
</evidence>
<feature type="transmembrane region" description="Helical" evidence="2">
    <location>
        <begin position="75"/>
        <end position="95"/>
    </location>
</feature>
<organism evidence="3 4">
    <name type="scientific">Faucicola atlantae</name>
    <dbReference type="NCBI Taxonomy" id="34059"/>
    <lineage>
        <taxon>Bacteria</taxon>
        <taxon>Pseudomonadati</taxon>
        <taxon>Pseudomonadota</taxon>
        <taxon>Gammaproteobacteria</taxon>
        <taxon>Moraxellales</taxon>
        <taxon>Moraxellaceae</taxon>
        <taxon>Faucicola</taxon>
    </lineage>
</organism>
<dbReference type="STRING" id="34059.A9308_04695"/>
<evidence type="ECO:0000256" key="1">
    <source>
        <dbReference type="SAM" id="MobiDB-lite"/>
    </source>
</evidence>
<dbReference type="EMBL" id="LZMZ01000009">
    <property type="protein sequence ID" value="OBX79920.1"/>
    <property type="molecule type" value="Genomic_DNA"/>
</dbReference>
<feature type="transmembrane region" description="Helical" evidence="2">
    <location>
        <begin position="46"/>
        <end position="69"/>
    </location>
</feature>
<evidence type="ECO:0000313" key="4">
    <source>
        <dbReference type="Proteomes" id="UP000092508"/>
    </source>
</evidence>
<keyword evidence="2" id="KW-0472">Membrane</keyword>
<evidence type="ECO:0000313" key="3">
    <source>
        <dbReference type="EMBL" id="OBX79920.1"/>
    </source>
</evidence>
<keyword evidence="2" id="KW-1133">Transmembrane helix</keyword>
<dbReference type="RefSeq" id="WP_067235391.1">
    <property type="nucleotide sequence ID" value="NZ_LZMZ01000009.1"/>
</dbReference>
<name>A0A1B8QE60_9GAMM</name>
<keyword evidence="2" id="KW-0812">Transmembrane</keyword>
<comment type="caution">
    <text evidence="3">The sequence shown here is derived from an EMBL/GenBank/DDBJ whole genome shotgun (WGS) entry which is preliminary data.</text>
</comment>
<dbReference type="PANTHER" id="PTHR34351:SF1">
    <property type="entry name" value="SLR1927 PROTEIN"/>
    <property type="match status" value="1"/>
</dbReference>
<gene>
    <name evidence="3" type="ORF">A9308_04695</name>
</gene>